<feature type="compositionally biased region" description="Basic and acidic residues" evidence="1">
    <location>
        <begin position="658"/>
        <end position="691"/>
    </location>
</feature>
<dbReference type="Proteomes" id="UP001492380">
    <property type="component" value="Unassembled WGS sequence"/>
</dbReference>
<dbReference type="EMBL" id="JBBWRZ010000010">
    <property type="protein sequence ID" value="KAK8227307.1"/>
    <property type="molecule type" value="Genomic_DNA"/>
</dbReference>
<evidence type="ECO:0000313" key="3">
    <source>
        <dbReference type="EMBL" id="KAK8227307.1"/>
    </source>
</evidence>
<dbReference type="InterPro" id="IPR039793">
    <property type="entry name" value="UROS/Hem4"/>
</dbReference>
<dbReference type="Pfam" id="PF02602">
    <property type="entry name" value="HEM4"/>
    <property type="match status" value="1"/>
</dbReference>
<reference evidence="3 4" key="1">
    <citation type="submission" date="2024-04" db="EMBL/GenBank/DDBJ databases">
        <title>Phyllosticta paracitricarpa is synonymous to the EU quarantine fungus P. citricarpa based on phylogenomic analyses.</title>
        <authorList>
            <consortium name="Lawrence Berkeley National Laboratory"/>
            <person name="Van Ingen-Buijs V.A."/>
            <person name="Van Westerhoven A.C."/>
            <person name="Haridas S."/>
            <person name="Skiadas P."/>
            <person name="Martin F."/>
            <person name="Groenewald J.Z."/>
            <person name="Crous P.W."/>
            <person name="Seidl M.F."/>
        </authorList>
    </citation>
    <scope>NUCLEOTIDE SEQUENCE [LARGE SCALE GENOMIC DNA]</scope>
    <source>
        <strain evidence="3 4">CBS 123374</strain>
    </source>
</reference>
<dbReference type="CDD" id="cd06578">
    <property type="entry name" value="HemD"/>
    <property type="match status" value="1"/>
</dbReference>
<feature type="region of interest" description="Disordered" evidence="1">
    <location>
        <begin position="319"/>
        <end position="441"/>
    </location>
</feature>
<proteinExistence type="predicted"/>
<accession>A0ABR1YEK6</accession>
<feature type="compositionally biased region" description="Basic and acidic residues" evidence="1">
    <location>
        <begin position="398"/>
        <end position="426"/>
    </location>
</feature>
<evidence type="ECO:0000259" key="2">
    <source>
        <dbReference type="Pfam" id="PF02602"/>
    </source>
</evidence>
<gene>
    <name evidence="3" type="ORF">HDK90DRAFT_457914</name>
</gene>
<feature type="region of interest" description="Disordered" evidence="1">
    <location>
        <begin position="654"/>
        <end position="691"/>
    </location>
</feature>
<dbReference type="SUPFAM" id="SSF69618">
    <property type="entry name" value="HemD-like"/>
    <property type="match status" value="1"/>
</dbReference>
<protein>
    <submittedName>
        <fullName evidence="3">Tetrapyrrole biosynthesis, uroporphyrinogen III synthase</fullName>
    </submittedName>
</protein>
<comment type="caution">
    <text evidence="3">The sequence shown here is derived from an EMBL/GenBank/DDBJ whole genome shotgun (WGS) entry which is preliminary data.</text>
</comment>
<dbReference type="InterPro" id="IPR003754">
    <property type="entry name" value="4pyrrol_synth_uPrphyn_synth"/>
</dbReference>
<feature type="domain" description="Tetrapyrrole biosynthesis uroporphyrinogen III synthase" evidence="2">
    <location>
        <begin position="36"/>
        <end position="305"/>
    </location>
</feature>
<feature type="compositionally biased region" description="Basic and acidic residues" evidence="1">
    <location>
        <begin position="371"/>
        <end position="389"/>
    </location>
</feature>
<dbReference type="Gene3D" id="3.40.50.10090">
    <property type="match status" value="2"/>
</dbReference>
<name>A0ABR1YEK6_9PEZI</name>
<organism evidence="3 4">
    <name type="scientific">Phyllosticta capitalensis</name>
    <dbReference type="NCBI Taxonomy" id="121624"/>
    <lineage>
        <taxon>Eukaryota</taxon>
        <taxon>Fungi</taxon>
        <taxon>Dikarya</taxon>
        <taxon>Ascomycota</taxon>
        <taxon>Pezizomycotina</taxon>
        <taxon>Dothideomycetes</taxon>
        <taxon>Dothideomycetes incertae sedis</taxon>
        <taxon>Botryosphaeriales</taxon>
        <taxon>Phyllostictaceae</taxon>
        <taxon>Phyllosticta</taxon>
    </lineage>
</organism>
<dbReference type="InterPro" id="IPR036108">
    <property type="entry name" value="4pyrrol_syn_uPrphyn_synt_sf"/>
</dbReference>
<evidence type="ECO:0000313" key="4">
    <source>
        <dbReference type="Proteomes" id="UP001492380"/>
    </source>
</evidence>
<sequence>MSAESSSPTSAADKVPVLLLKTKSTPTDGYEDYFSAARNARFDPIFVPVLEHRFRPDALQNLRTDIVNGGFSKDSARAKYGAIIFTSQRAVEAFSHVVEELRAEAAELDLGELLPATLPLYVVGPATARGLRALNLPCPIVGEESGNGEVLAQLILKHYNELSAGSGSAKLPILFLVGEQRRDIIPKTLQSAELPADQRSRVDEVVVYETGEMQSFRADFTALVKRHEQAGVRQQWVVVFSPTGCRAMLESLGLVDQATGKLTSSLRDAPTTTWISTIGPTTRDYLAKNFDYEPDVCSKKPSPEGVGSAIEEFMQNRTRSRVKMAAAAEEPVSSQNGNGTHKLEHKTSPQGTKRKADPTSPSKDASSEDAAPEKKQKTLDDVVEVKEATEETTEELAVEQKDAVDAEEQPKEKVDGENGEKTETKQDGAVVESSEREKEQPSNILEKGIIYFFTRSRVGIDDPEGPEDLQRSYFVLRPLPKGAKLTDGAIEDTNNNRLFALPKKVLPKSHNDRFMAFVEKANASMAQLKDEFFAGSSHDTKTRGTQHQSPVTPLGEGVYAITETSGRSGHLAYMLTIPQELGEVQQEMGLRNKGSFAVSVKNPTRKGPANASLPQQPEFPDDLIDAFRGLAWIPVQPRFLNYANAQILLIGEGTDGDDVGKALDPKPKDEKNGDKKTPAEELEKLEHEDELRVQHLHGDDTVFDDLKLSSDEYPKVPTTW</sequence>
<dbReference type="PANTHER" id="PTHR12390:SF0">
    <property type="entry name" value="UROPORPHYRINOGEN-III SYNTHASE"/>
    <property type="match status" value="1"/>
</dbReference>
<keyword evidence="4" id="KW-1185">Reference proteome</keyword>
<evidence type="ECO:0000256" key="1">
    <source>
        <dbReference type="SAM" id="MobiDB-lite"/>
    </source>
</evidence>
<dbReference type="PANTHER" id="PTHR12390">
    <property type="entry name" value="UROPORPHYRINOGEN III SYNTHASE"/>
    <property type="match status" value="1"/>
</dbReference>